<keyword evidence="8" id="KW-0238">DNA-binding</keyword>
<dbReference type="EC" id="5.6.2.3" evidence="10"/>
<evidence type="ECO:0000256" key="4">
    <source>
        <dbReference type="ARBA" id="ARBA00022741"/>
    </source>
</evidence>
<dbReference type="PROSITE" id="PS51199">
    <property type="entry name" value="SF4_HELICASE"/>
    <property type="match status" value="1"/>
</dbReference>
<evidence type="ECO:0000256" key="11">
    <source>
        <dbReference type="ARBA" id="ARBA00048954"/>
    </source>
</evidence>
<dbReference type="AlphaFoldDB" id="A0A090EA89"/>
<dbReference type="Proteomes" id="UP000045285">
    <property type="component" value="Unassembled WGS sequence"/>
</dbReference>
<evidence type="ECO:0000256" key="5">
    <source>
        <dbReference type="ARBA" id="ARBA00022801"/>
    </source>
</evidence>
<keyword evidence="9" id="KW-0413">Isomerase</keyword>
<dbReference type="Gene3D" id="1.10.860.10">
    <property type="entry name" value="DNAb Helicase, Chain A"/>
    <property type="match status" value="1"/>
</dbReference>
<name>A0A090EA89_MESPL</name>
<reference evidence="15" key="1">
    <citation type="submission" date="2014-08" db="EMBL/GenBank/DDBJ databases">
        <authorList>
            <person name="Moulin L."/>
        </authorList>
    </citation>
    <scope>NUCLEOTIDE SEQUENCE [LARGE SCALE GENOMIC DNA]</scope>
</reference>
<evidence type="ECO:0000256" key="6">
    <source>
        <dbReference type="ARBA" id="ARBA00022806"/>
    </source>
</evidence>
<keyword evidence="7" id="KW-0067">ATP-binding</keyword>
<sequence length="455" mass="51425">MSRNNNQLENIAAEQMILGKVLQSESSFWSVADVLQAQHFVRPIHQKVYQAIRDIFTEGKRMSLALIESRIGPEYDDDGKSTSSLLTALLRDAENNESALDQVEVVVDLWRHRKLIATLEHGLKEAKKPGTISTDLLADMEIRMKDISVNSQSEPLKSLGEIAKKTMSMSSKAKSSGIIPGFDTGLPSLDEILGRIHGGDLGFIGARPGDGKTVLGAQLAERASQYGPVLYFQLEMKDEDMARRALAAQTNVSVADIEAGAYDFDAMEELRAATERLQTSRVYIDDRPQLAVEQMRDRAIQMKRSKGLICIVADHIRLVRTFQKTRDRFERVEVVTGGMKWLAKELDAAVIALSQVTRASQRRDDPPPQLNDFDGGSSIEQDADWALALFRRDRWLKSQKPQNMDTSEGKEWAEEMTKHKGRIEVYCRKRRRGDDGEMRDFWFEGRRGILKEIER</sequence>
<dbReference type="PANTHER" id="PTHR30153:SF2">
    <property type="entry name" value="REPLICATIVE DNA HELICASE"/>
    <property type="match status" value="1"/>
</dbReference>
<dbReference type="PANTHER" id="PTHR30153">
    <property type="entry name" value="REPLICATIVE DNA HELICASE DNAB"/>
    <property type="match status" value="1"/>
</dbReference>
<dbReference type="InterPro" id="IPR036185">
    <property type="entry name" value="DNA_heli_DnaB-like_N_sf"/>
</dbReference>
<dbReference type="InterPro" id="IPR007693">
    <property type="entry name" value="DNA_helicase_DnaB-like_N"/>
</dbReference>
<organism evidence="14 15">
    <name type="scientific">Mesorhizobium plurifarium</name>
    <dbReference type="NCBI Taxonomy" id="69974"/>
    <lineage>
        <taxon>Bacteria</taxon>
        <taxon>Pseudomonadati</taxon>
        <taxon>Pseudomonadota</taxon>
        <taxon>Alphaproteobacteria</taxon>
        <taxon>Hyphomicrobiales</taxon>
        <taxon>Phyllobacteriaceae</taxon>
        <taxon>Mesorhizobium</taxon>
    </lineage>
</organism>
<dbReference type="SUPFAM" id="SSF48024">
    <property type="entry name" value="N-terminal domain of DnaB helicase"/>
    <property type="match status" value="1"/>
</dbReference>
<keyword evidence="3" id="KW-0235">DNA replication</keyword>
<evidence type="ECO:0000256" key="10">
    <source>
        <dbReference type="ARBA" id="ARBA00044969"/>
    </source>
</evidence>
<dbReference type="GO" id="GO:0043139">
    <property type="term" value="F:5'-3' DNA helicase activity"/>
    <property type="evidence" value="ECO:0007669"/>
    <property type="project" value="UniProtKB-EC"/>
</dbReference>
<evidence type="ECO:0000313" key="14">
    <source>
        <dbReference type="EMBL" id="CDX26825.1"/>
    </source>
</evidence>
<comment type="similarity">
    <text evidence="1">Belongs to the helicase family. DnaB subfamily.</text>
</comment>
<gene>
    <name evidence="14" type="ORF">MPL3356_60575</name>
</gene>
<proteinExistence type="inferred from homology"/>
<feature type="region of interest" description="Disordered" evidence="12">
    <location>
        <begin position="357"/>
        <end position="376"/>
    </location>
</feature>
<evidence type="ECO:0000259" key="13">
    <source>
        <dbReference type="PROSITE" id="PS51199"/>
    </source>
</evidence>
<keyword evidence="15" id="KW-1185">Reference proteome</keyword>
<dbReference type="SUPFAM" id="SSF52540">
    <property type="entry name" value="P-loop containing nucleoside triphosphate hydrolases"/>
    <property type="match status" value="1"/>
</dbReference>
<dbReference type="Pfam" id="PF00772">
    <property type="entry name" value="DnaB"/>
    <property type="match status" value="1"/>
</dbReference>
<keyword evidence="4" id="KW-0547">Nucleotide-binding</keyword>
<dbReference type="InterPro" id="IPR007694">
    <property type="entry name" value="DNA_helicase_DnaB-like_C"/>
</dbReference>
<dbReference type="InterPro" id="IPR016136">
    <property type="entry name" value="DNA_helicase_N/primase_C"/>
</dbReference>
<keyword evidence="5" id="KW-0378">Hydrolase</keyword>
<dbReference type="EMBL" id="CCMZ01000056">
    <property type="protein sequence ID" value="CDX26825.1"/>
    <property type="molecule type" value="Genomic_DNA"/>
</dbReference>
<evidence type="ECO:0000256" key="1">
    <source>
        <dbReference type="ARBA" id="ARBA00008428"/>
    </source>
</evidence>
<evidence type="ECO:0000256" key="8">
    <source>
        <dbReference type="ARBA" id="ARBA00023125"/>
    </source>
</evidence>
<evidence type="ECO:0000256" key="7">
    <source>
        <dbReference type="ARBA" id="ARBA00022840"/>
    </source>
</evidence>
<accession>A0A090EA89</accession>
<evidence type="ECO:0000256" key="12">
    <source>
        <dbReference type="SAM" id="MobiDB-lite"/>
    </source>
</evidence>
<feature type="domain" description="SF4 helicase" evidence="13">
    <location>
        <begin position="175"/>
        <end position="455"/>
    </location>
</feature>
<dbReference type="GO" id="GO:0003677">
    <property type="term" value="F:DNA binding"/>
    <property type="evidence" value="ECO:0007669"/>
    <property type="project" value="UniProtKB-KW"/>
</dbReference>
<evidence type="ECO:0000256" key="9">
    <source>
        <dbReference type="ARBA" id="ARBA00023235"/>
    </source>
</evidence>
<dbReference type="GO" id="GO:0005524">
    <property type="term" value="F:ATP binding"/>
    <property type="evidence" value="ECO:0007669"/>
    <property type="project" value="UniProtKB-KW"/>
</dbReference>
<keyword evidence="6 14" id="KW-0347">Helicase</keyword>
<evidence type="ECO:0000256" key="3">
    <source>
        <dbReference type="ARBA" id="ARBA00022705"/>
    </source>
</evidence>
<dbReference type="GO" id="GO:0016787">
    <property type="term" value="F:hydrolase activity"/>
    <property type="evidence" value="ECO:0007669"/>
    <property type="project" value="UniProtKB-KW"/>
</dbReference>
<evidence type="ECO:0000313" key="15">
    <source>
        <dbReference type="Proteomes" id="UP000045285"/>
    </source>
</evidence>
<comment type="catalytic activity">
    <reaction evidence="11">
        <text>ATP + H2O = ADP + phosphate + H(+)</text>
        <dbReference type="Rhea" id="RHEA:13065"/>
        <dbReference type="ChEBI" id="CHEBI:15377"/>
        <dbReference type="ChEBI" id="CHEBI:15378"/>
        <dbReference type="ChEBI" id="CHEBI:30616"/>
        <dbReference type="ChEBI" id="CHEBI:43474"/>
        <dbReference type="ChEBI" id="CHEBI:456216"/>
        <dbReference type="EC" id="5.6.2.3"/>
    </reaction>
</comment>
<dbReference type="GO" id="GO:0005829">
    <property type="term" value="C:cytosol"/>
    <property type="evidence" value="ECO:0007669"/>
    <property type="project" value="TreeGrafter"/>
</dbReference>
<dbReference type="InterPro" id="IPR027417">
    <property type="entry name" value="P-loop_NTPase"/>
</dbReference>
<evidence type="ECO:0000256" key="2">
    <source>
        <dbReference type="ARBA" id="ARBA00022515"/>
    </source>
</evidence>
<protein>
    <recommendedName>
        <fullName evidence="10">DNA 5'-3' helicase</fullName>
        <ecNumber evidence="10">5.6.2.3</ecNumber>
    </recommendedName>
</protein>
<dbReference type="GO" id="GO:1990077">
    <property type="term" value="C:primosome complex"/>
    <property type="evidence" value="ECO:0007669"/>
    <property type="project" value="UniProtKB-KW"/>
</dbReference>
<keyword evidence="2" id="KW-0639">Primosome</keyword>
<dbReference type="Gene3D" id="3.40.50.300">
    <property type="entry name" value="P-loop containing nucleotide triphosphate hydrolases"/>
    <property type="match status" value="1"/>
</dbReference>
<dbReference type="GO" id="GO:0006269">
    <property type="term" value="P:DNA replication, synthesis of primer"/>
    <property type="evidence" value="ECO:0007669"/>
    <property type="project" value="UniProtKB-KW"/>
</dbReference>
<dbReference type="Pfam" id="PF03796">
    <property type="entry name" value="DnaB_C"/>
    <property type="match status" value="1"/>
</dbReference>